<evidence type="ECO:0000313" key="1">
    <source>
        <dbReference type="EMBL" id="VAW68972.1"/>
    </source>
</evidence>
<organism evidence="1">
    <name type="scientific">hydrothermal vent metagenome</name>
    <dbReference type="NCBI Taxonomy" id="652676"/>
    <lineage>
        <taxon>unclassified sequences</taxon>
        <taxon>metagenomes</taxon>
        <taxon>ecological metagenomes</taxon>
    </lineage>
</organism>
<sequence length="163" mass="18594">MRNYLLIFLIFTFNSVYSSELDNASKLRTLFTSPDVRHQLDLLRKAGKYSTINASETSKPSRKSIEIKAQGIVIRENKPPVIFINNKNTIKSNFINSNIKIGNIIKQSYKIPVSVNNKAIRLLPGQTWHESDNKIKESYLVDHSHKTTDSIDKNIETTVNTTD</sequence>
<proteinExistence type="predicted"/>
<dbReference type="AlphaFoldDB" id="A0A3B0Y0R0"/>
<protein>
    <submittedName>
        <fullName evidence="1">Uncharacterized protein</fullName>
    </submittedName>
</protein>
<reference evidence="1" key="1">
    <citation type="submission" date="2018-06" db="EMBL/GenBank/DDBJ databases">
        <authorList>
            <person name="Zhirakovskaya E."/>
        </authorList>
    </citation>
    <scope>NUCLEOTIDE SEQUENCE</scope>
</reference>
<gene>
    <name evidence="1" type="ORF">MNBD_GAMMA09-1939</name>
</gene>
<dbReference type="EMBL" id="UOFI01000140">
    <property type="protein sequence ID" value="VAW68972.1"/>
    <property type="molecule type" value="Genomic_DNA"/>
</dbReference>
<accession>A0A3B0Y0R0</accession>
<name>A0A3B0Y0R0_9ZZZZ</name>